<evidence type="ECO:0000313" key="21">
    <source>
        <dbReference type="Proteomes" id="UP000183208"/>
    </source>
</evidence>
<keyword evidence="7" id="KW-0808">Transferase</keyword>
<feature type="domain" description="PAC" evidence="19">
    <location>
        <begin position="363"/>
        <end position="415"/>
    </location>
</feature>
<keyword evidence="5" id="KW-0997">Cell inner membrane</keyword>
<keyword evidence="6" id="KW-0597">Phosphoprotein</keyword>
<dbReference type="CDD" id="cd00130">
    <property type="entry name" value="PAS"/>
    <property type="match status" value="4"/>
</dbReference>
<dbReference type="InterPro" id="IPR013655">
    <property type="entry name" value="PAS_fold_3"/>
</dbReference>
<feature type="domain" description="PAC" evidence="19">
    <location>
        <begin position="622"/>
        <end position="673"/>
    </location>
</feature>
<evidence type="ECO:0000256" key="13">
    <source>
        <dbReference type="ARBA" id="ARBA00022989"/>
    </source>
</evidence>
<evidence type="ECO:0000256" key="4">
    <source>
        <dbReference type="ARBA" id="ARBA00022475"/>
    </source>
</evidence>
<dbReference type="InterPro" id="IPR005467">
    <property type="entry name" value="His_kinase_dom"/>
</dbReference>
<dbReference type="Proteomes" id="UP000183208">
    <property type="component" value="Unassembled WGS sequence"/>
</dbReference>
<organism evidence="20 21">
    <name type="scientific">Bradyrhizobium lablabi</name>
    <dbReference type="NCBI Taxonomy" id="722472"/>
    <lineage>
        <taxon>Bacteria</taxon>
        <taxon>Pseudomonadati</taxon>
        <taxon>Pseudomonadota</taxon>
        <taxon>Alphaproteobacteria</taxon>
        <taxon>Hyphomicrobiales</taxon>
        <taxon>Nitrobacteraceae</taxon>
        <taxon>Bradyrhizobium</taxon>
    </lineage>
</organism>
<evidence type="ECO:0000313" key="20">
    <source>
        <dbReference type="EMBL" id="SEC73005.1"/>
    </source>
</evidence>
<evidence type="ECO:0000259" key="18">
    <source>
        <dbReference type="PROSITE" id="PS50112"/>
    </source>
</evidence>
<dbReference type="SUPFAM" id="SSF55785">
    <property type="entry name" value="PYP-like sensor domain (PAS domain)"/>
    <property type="match status" value="4"/>
</dbReference>
<dbReference type="Gene3D" id="1.10.287.130">
    <property type="match status" value="1"/>
</dbReference>
<accession>A0A1M6VXJ0</accession>
<dbReference type="InterPro" id="IPR000700">
    <property type="entry name" value="PAS-assoc_C"/>
</dbReference>
<evidence type="ECO:0000256" key="2">
    <source>
        <dbReference type="ARBA" id="ARBA00004429"/>
    </source>
</evidence>
<dbReference type="PROSITE" id="PS50112">
    <property type="entry name" value="PAS"/>
    <property type="match status" value="2"/>
</dbReference>
<dbReference type="SUPFAM" id="SSF47384">
    <property type="entry name" value="Homodimeric domain of signal transducing histidine kinase"/>
    <property type="match status" value="1"/>
</dbReference>
<feature type="domain" description="PAS" evidence="18">
    <location>
        <begin position="575"/>
        <end position="619"/>
    </location>
</feature>
<keyword evidence="4" id="KW-1003">Cell membrane</keyword>
<protein>
    <recommendedName>
        <fullName evidence="3">histidine kinase</fullName>
        <ecNumber evidence="3">2.7.13.3</ecNumber>
    </recommendedName>
</protein>
<dbReference type="FunFam" id="3.30.565.10:FF:000042">
    <property type="entry name" value="Two-component sensor histidine kinase KdpD"/>
    <property type="match status" value="1"/>
</dbReference>
<evidence type="ECO:0000256" key="15">
    <source>
        <dbReference type="ARBA" id="ARBA00023136"/>
    </source>
</evidence>
<keyword evidence="14" id="KW-0902">Two-component regulatory system</keyword>
<dbReference type="Gene3D" id="2.10.70.100">
    <property type="match status" value="3"/>
</dbReference>
<dbReference type="InterPro" id="IPR004358">
    <property type="entry name" value="Sig_transdc_His_kin-like_C"/>
</dbReference>
<dbReference type="FunFam" id="3.30.450.20:FF:000099">
    <property type="entry name" value="Sensory box sensor histidine kinase"/>
    <property type="match status" value="1"/>
</dbReference>
<evidence type="ECO:0000256" key="5">
    <source>
        <dbReference type="ARBA" id="ARBA00022519"/>
    </source>
</evidence>
<dbReference type="SMART" id="SM00091">
    <property type="entry name" value="PAS"/>
    <property type="match status" value="4"/>
</dbReference>
<dbReference type="InterPro" id="IPR052162">
    <property type="entry name" value="Sensor_kinase/Photoreceptor"/>
</dbReference>
<dbReference type="PANTHER" id="PTHR43304">
    <property type="entry name" value="PHYTOCHROME-LIKE PROTEIN CPH1"/>
    <property type="match status" value="1"/>
</dbReference>
<dbReference type="PRINTS" id="PR00344">
    <property type="entry name" value="BCTRLSENSOR"/>
</dbReference>
<evidence type="ECO:0000256" key="6">
    <source>
        <dbReference type="ARBA" id="ARBA00022553"/>
    </source>
</evidence>
<dbReference type="SMART" id="SM00388">
    <property type="entry name" value="HisKA"/>
    <property type="match status" value="1"/>
</dbReference>
<dbReference type="OrthoDB" id="9789238at2"/>
<keyword evidence="9" id="KW-0677">Repeat</keyword>
<dbReference type="FunFam" id="1.10.287.130:FF:000055">
    <property type="entry name" value="Two-component sensor histidine kinase"/>
    <property type="match status" value="1"/>
</dbReference>
<evidence type="ECO:0000259" key="19">
    <source>
        <dbReference type="PROSITE" id="PS50113"/>
    </source>
</evidence>
<feature type="transmembrane region" description="Helical" evidence="16">
    <location>
        <begin position="110"/>
        <end position="129"/>
    </location>
</feature>
<dbReference type="Pfam" id="PF13493">
    <property type="entry name" value="DUF4118"/>
    <property type="match status" value="1"/>
</dbReference>
<dbReference type="InterPro" id="IPR036890">
    <property type="entry name" value="HATPase_C_sf"/>
</dbReference>
<dbReference type="PROSITE" id="PS50109">
    <property type="entry name" value="HIS_KIN"/>
    <property type="match status" value="1"/>
</dbReference>
<dbReference type="EC" id="2.7.13.3" evidence="3"/>
<dbReference type="Pfam" id="PF08447">
    <property type="entry name" value="PAS_3"/>
    <property type="match status" value="4"/>
</dbReference>
<dbReference type="AlphaFoldDB" id="A0A1M6VXJ0"/>
<feature type="transmembrane region" description="Helical" evidence="16">
    <location>
        <begin position="57"/>
        <end position="90"/>
    </location>
</feature>
<dbReference type="GO" id="GO:0005524">
    <property type="term" value="F:ATP binding"/>
    <property type="evidence" value="ECO:0007669"/>
    <property type="project" value="UniProtKB-KW"/>
</dbReference>
<dbReference type="FunFam" id="2.10.70.100:FF:000001">
    <property type="entry name" value="Sensory transduction histidine kinase"/>
    <property type="match status" value="1"/>
</dbReference>
<name>A0A1M6VXJ0_9BRAD</name>
<evidence type="ECO:0000256" key="9">
    <source>
        <dbReference type="ARBA" id="ARBA00022737"/>
    </source>
</evidence>
<gene>
    <name evidence="20" type="ORF">SAMN05444171_2128</name>
</gene>
<comment type="catalytic activity">
    <reaction evidence="1">
        <text>ATP + protein L-histidine = ADP + protein N-phospho-L-histidine.</text>
        <dbReference type="EC" id="2.7.13.3"/>
    </reaction>
</comment>
<feature type="domain" description="Histidine kinase" evidence="17">
    <location>
        <begin position="693"/>
        <end position="908"/>
    </location>
</feature>
<dbReference type="CDD" id="cd00082">
    <property type="entry name" value="HisKA"/>
    <property type="match status" value="1"/>
</dbReference>
<comment type="subcellular location">
    <subcellularLocation>
        <location evidence="2">Cell inner membrane</location>
        <topology evidence="2">Multi-pass membrane protein</topology>
    </subcellularLocation>
</comment>
<dbReference type="SMART" id="SM00387">
    <property type="entry name" value="HATPase_c"/>
    <property type="match status" value="1"/>
</dbReference>
<feature type="transmembrane region" description="Helical" evidence="16">
    <location>
        <begin position="25"/>
        <end position="45"/>
    </location>
</feature>
<dbReference type="InterPro" id="IPR003661">
    <property type="entry name" value="HisK_dim/P_dom"/>
</dbReference>
<dbReference type="InterPro" id="IPR025201">
    <property type="entry name" value="KdpD_TM"/>
</dbReference>
<evidence type="ECO:0000259" key="17">
    <source>
        <dbReference type="PROSITE" id="PS50109"/>
    </source>
</evidence>
<keyword evidence="15 16" id="KW-0472">Membrane</keyword>
<dbReference type="InterPro" id="IPR036097">
    <property type="entry name" value="HisK_dim/P_sf"/>
</dbReference>
<evidence type="ECO:0000256" key="8">
    <source>
        <dbReference type="ARBA" id="ARBA00022692"/>
    </source>
</evidence>
<feature type="domain" description="PAS" evidence="18">
    <location>
        <begin position="423"/>
        <end position="464"/>
    </location>
</feature>
<sequence>MTRIQPTQFRNLAARHFLGSADHRISSYVVAVLSVAVAIMAGELVTSLLQAEPIASLMLCAVIFTAWFAGFGPALLAIALALLAFHYYLVPPINSFTWKHSLFVLHVTEVPRLILFSITSFLVACVISSQKKTTEDLRRSGEDLQAAIEDQKRIEAALMASTMYLTEAQRLSRTGSFGWNVASGEIFWSEETFRIFQHDPAAKPTLEVIVQRTHPEDRVAVQKTIEHASIDGKDFDHEYRLLMPDDSVRYVHVVAHAARDASGSTEFFGAVTDVTVAREAEGKLRRSEAYLDEAQRLSHTSSWAWDVRRREFAYRSPGVYHIFGFDPDKGPVSLQAFRDRIHPEDRGRNIEAASRAIREKEVFDVIFRIVLPDGSIKRVRSVGHTVINSDGDVTELIGTHVDVTEQFEAKEKLQRAFEEIQRSEDRIRLVIDTIPTLVWRAGVDGVPDFLNQPALDYTGLTPDQAEAGWPRAFHPDDKKGMLVKWSAIRASGMPGELEARLRRFDGEYRWFLFRGVPLRDESGNIVKWYGSSTDIEDRKRTENALRQSEAYLAQAQRLSLTGTFGWRVATGENTWSAETFRIFGYDEASSATVDMVLARTHPEDRVAVRKAINRASTDQNDYDHAYRLMMPDGSVKHVRAVARATRDASGGIEFVGAVTDVTATKRAEEKLHKAQAELAHVTRVTALGELTASIAHEVNQPLAAVVANAEACLRWLDRATPDLAAARRSAEWVINDATRASEVIRRVRALANKTDVEKVPLDLNDVVRDVMVLVQRELASHRVSVRMELAPLPMILGDRVQLQQVIINLVMNGIEAMQPVTDRPRELAVRSGQDEARHALVSVTDCGIGIAADNANRLFNAFFTTKSSGLGMGLSICRSIVEAHGGRLMVSRNEGPGATFQLALPAHQEDA</sequence>
<dbReference type="GO" id="GO:0042802">
    <property type="term" value="F:identical protein binding"/>
    <property type="evidence" value="ECO:0007669"/>
    <property type="project" value="UniProtKB-ARBA"/>
</dbReference>
<dbReference type="SUPFAM" id="SSF55874">
    <property type="entry name" value="ATPase domain of HSP90 chaperone/DNA topoisomerase II/histidine kinase"/>
    <property type="match status" value="1"/>
</dbReference>
<dbReference type="InterPro" id="IPR003594">
    <property type="entry name" value="HATPase_dom"/>
</dbReference>
<evidence type="ECO:0000256" key="1">
    <source>
        <dbReference type="ARBA" id="ARBA00000085"/>
    </source>
</evidence>
<evidence type="ECO:0000256" key="7">
    <source>
        <dbReference type="ARBA" id="ARBA00022679"/>
    </source>
</evidence>
<evidence type="ECO:0000256" key="12">
    <source>
        <dbReference type="ARBA" id="ARBA00022840"/>
    </source>
</evidence>
<feature type="domain" description="PAC" evidence="19">
    <location>
        <begin position="235"/>
        <end position="286"/>
    </location>
</feature>
<dbReference type="NCBIfam" id="TIGR00229">
    <property type="entry name" value="sensory_box"/>
    <property type="match status" value="2"/>
</dbReference>
<evidence type="ECO:0000256" key="11">
    <source>
        <dbReference type="ARBA" id="ARBA00022777"/>
    </source>
</evidence>
<feature type="domain" description="PAC" evidence="19">
    <location>
        <begin position="495"/>
        <end position="547"/>
    </location>
</feature>
<dbReference type="EMBL" id="FNTI01000001">
    <property type="protein sequence ID" value="SEC73005.1"/>
    <property type="molecule type" value="Genomic_DNA"/>
</dbReference>
<dbReference type="Gene3D" id="3.30.565.10">
    <property type="entry name" value="Histidine kinase-like ATPase, C-terminal domain"/>
    <property type="match status" value="1"/>
</dbReference>
<proteinExistence type="predicted"/>
<dbReference type="GO" id="GO:0005886">
    <property type="term" value="C:plasma membrane"/>
    <property type="evidence" value="ECO:0007669"/>
    <property type="project" value="UniProtKB-SubCell"/>
</dbReference>
<dbReference type="Gene3D" id="3.30.450.20">
    <property type="entry name" value="PAS domain"/>
    <property type="match status" value="4"/>
</dbReference>
<dbReference type="Pfam" id="PF02518">
    <property type="entry name" value="HATPase_c"/>
    <property type="match status" value="1"/>
</dbReference>
<evidence type="ECO:0000256" key="14">
    <source>
        <dbReference type="ARBA" id="ARBA00023012"/>
    </source>
</evidence>
<dbReference type="InterPro" id="IPR035965">
    <property type="entry name" value="PAS-like_dom_sf"/>
</dbReference>
<keyword evidence="8 16" id="KW-0812">Transmembrane</keyword>
<dbReference type="InterPro" id="IPR001610">
    <property type="entry name" value="PAC"/>
</dbReference>
<dbReference type="Gene3D" id="1.20.120.620">
    <property type="entry name" value="Backbone structure of the membrane domain of e. Coli histidine kinase receptor kdpd"/>
    <property type="match status" value="1"/>
</dbReference>
<evidence type="ECO:0000256" key="16">
    <source>
        <dbReference type="SAM" id="Phobius"/>
    </source>
</evidence>
<dbReference type="InterPro" id="IPR038318">
    <property type="entry name" value="KdpD_sf"/>
</dbReference>
<keyword evidence="13 16" id="KW-1133">Transmembrane helix</keyword>
<dbReference type="PROSITE" id="PS50113">
    <property type="entry name" value="PAC"/>
    <property type="match status" value="4"/>
</dbReference>
<dbReference type="Pfam" id="PF00512">
    <property type="entry name" value="HisKA"/>
    <property type="match status" value="1"/>
</dbReference>
<keyword evidence="11" id="KW-0418">Kinase</keyword>
<dbReference type="PANTHER" id="PTHR43304:SF1">
    <property type="entry name" value="PAC DOMAIN-CONTAINING PROTEIN"/>
    <property type="match status" value="1"/>
</dbReference>
<evidence type="ECO:0000256" key="10">
    <source>
        <dbReference type="ARBA" id="ARBA00022741"/>
    </source>
</evidence>
<keyword evidence="12" id="KW-0067">ATP-binding</keyword>
<dbReference type="SMART" id="SM00086">
    <property type="entry name" value="PAC"/>
    <property type="match status" value="4"/>
</dbReference>
<dbReference type="GO" id="GO:0000155">
    <property type="term" value="F:phosphorelay sensor kinase activity"/>
    <property type="evidence" value="ECO:0007669"/>
    <property type="project" value="InterPro"/>
</dbReference>
<dbReference type="RefSeq" id="WP_074818563.1">
    <property type="nucleotide sequence ID" value="NZ_FNTI01000001.1"/>
</dbReference>
<dbReference type="InterPro" id="IPR000014">
    <property type="entry name" value="PAS"/>
</dbReference>
<reference evidence="20 21" key="1">
    <citation type="submission" date="2016-10" db="EMBL/GenBank/DDBJ databases">
        <authorList>
            <person name="de Groot N.N."/>
        </authorList>
    </citation>
    <scope>NUCLEOTIDE SEQUENCE [LARGE SCALE GENOMIC DNA]</scope>
    <source>
        <strain evidence="20 21">GAS522</strain>
    </source>
</reference>
<dbReference type="FunFam" id="3.30.450.20:FF:000088">
    <property type="entry name" value="Sensory transduction histidine kinase"/>
    <property type="match status" value="2"/>
</dbReference>
<keyword evidence="10" id="KW-0547">Nucleotide-binding</keyword>
<evidence type="ECO:0000256" key="3">
    <source>
        <dbReference type="ARBA" id="ARBA00012438"/>
    </source>
</evidence>